<comment type="cofactor">
    <cofactor evidence="2">
        <name>Zn(2+)</name>
        <dbReference type="ChEBI" id="CHEBI:29105"/>
    </cofactor>
</comment>
<dbReference type="SUPFAM" id="SSF46946">
    <property type="entry name" value="S13-like H2TH domain"/>
    <property type="match status" value="1"/>
</dbReference>
<dbReference type="InterPro" id="IPR020629">
    <property type="entry name" value="FPG_Glyclase"/>
</dbReference>
<keyword evidence="5" id="KW-0479">Metal-binding</keyword>
<dbReference type="GO" id="GO:0003684">
    <property type="term" value="F:damaged DNA binding"/>
    <property type="evidence" value="ECO:0007669"/>
    <property type="project" value="InterPro"/>
</dbReference>
<evidence type="ECO:0000256" key="2">
    <source>
        <dbReference type="ARBA" id="ARBA00001947"/>
    </source>
</evidence>
<dbReference type="EMBL" id="BARS01001182">
    <property type="protein sequence ID" value="GAF85762.1"/>
    <property type="molecule type" value="Genomic_DNA"/>
</dbReference>
<evidence type="ECO:0000256" key="15">
    <source>
        <dbReference type="ARBA" id="ARBA00044632"/>
    </source>
</evidence>
<dbReference type="InterPro" id="IPR015887">
    <property type="entry name" value="DNA_glyclase_Znf_dom_DNA_BS"/>
</dbReference>
<keyword evidence="6" id="KW-0227">DNA damage</keyword>
<evidence type="ECO:0000259" key="17">
    <source>
        <dbReference type="PROSITE" id="PS51068"/>
    </source>
</evidence>
<dbReference type="GO" id="GO:0034039">
    <property type="term" value="F:8-oxo-7,8-dihydroguanine DNA N-glycosylase activity"/>
    <property type="evidence" value="ECO:0007669"/>
    <property type="project" value="TreeGrafter"/>
</dbReference>
<organism evidence="18">
    <name type="scientific">marine sediment metagenome</name>
    <dbReference type="NCBI Taxonomy" id="412755"/>
    <lineage>
        <taxon>unclassified sequences</taxon>
        <taxon>metagenomes</taxon>
        <taxon>ecological metagenomes</taxon>
    </lineage>
</organism>
<gene>
    <name evidence="18" type="ORF">S01H1_02456</name>
</gene>
<accession>X0TC48</accession>
<keyword evidence="13" id="KW-0511">Multifunctional enzyme</keyword>
<evidence type="ECO:0000256" key="3">
    <source>
        <dbReference type="ARBA" id="ARBA00009409"/>
    </source>
</evidence>
<dbReference type="InterPro" id="IPR012319">
    <property type="entry name" value="FPG_cat"/>
</dbReference>
<name>X0TC48_9ZZZZ</name>
<evidence type="ECO:0000256" key="10">
    <source>
        <dbReference type="ARBA" id="ARBA00023125"/>
    </source>
</evidence>
<dbReference type="PROSITE" id="PS01242">
    <property type="entry name" value="ZF_FPG_1"/>
    <property type="match status" value="1"/>
</dbReference>
<dbReference type="InterPro" id="IPR010663">
    <property type="entry name" value="Znf_FPG/IleRS"/>
</dbReference>
<dbReference type="GO" id="GO:0140078">
    <property type="term" value="F:class I DNA-(apurinic or apyrimidinic site) endonuclease activity"/>
    <property type="evidence" value="ECO:0007669"/>
    <property type="project" value="UniProtKB-EC"/>
</dbReference>
<dbReference type="NCBIfam" id="NF002211">
    <property type="entry name" value="PRK01103.1"/>
    <property type="match status" value="1"/>
</dbReference>
<dbReference type="Pfam" id="PF01149">
    <property type="entry name" value="Fapy_DNA_glyco"/>
    <property type="match status" value="1"/>
</dbReference>
<dbReference type="InterPro" id="IPR000214">
    <property type="entry name" value="Znf_DNA_glyclase/AP_lyase"/>
</dbReference>
<dbReference type="NCBIfam" id="TIGR00577">
    <property type="entry name" value="fpg"/>
    <property type="match status" value="1"/>
</dbReference>
<dbReference type="SMART" id="SM00898">
    <property type="entry name" value="Fapy_DNA_glyco"/>
    <property type="match status" value="1"/>
</dbReference>
<dbReference type="CDD" id="cd08966">
    <property type="entry name" value="EcFpg-like_N"/>
    <property type="match status" value="1"/>
</dbReference>
<evidence type="ECO:0000256" key="6">
    <source>
        <dbReference type="ARBA" id="ARBA00022763"/>
    </source>
</evidence>
<dbReference type="InterPro" id="IPR035937">
    <property type="entry name" value="FPG_N"/>
</dbReference>
<feature type="non-terminal residue" evidence="18">
    <location>
        <position position="1"/>
    </location>
</feature>
<dbReference type="GO" id="GO:0008270">
    <property type="term" value="F:zinc ion binding"/>
    <property type="evidence" value="ECO:0007669"/>
    <property type="project" value="UniProtKB-KW"/>
</dbReference>
<dbReference type="InterPro" id="IPR015886">
    <property type="entry name" value="H2TH_FPG"/>
</dbReference>
<feature type="domain" description="Formamidopyrimidine-DNA glycosylase catalytic" evidence="17">
    <location>
        <begin position="1"/>
        <end position="116"/>
    </location>
</feature>
<dbReference type="Gene3D" id="3.20.190.10">
    <property type="entry name" value="MutM-like, N-terminal"/>
    <property type="match status" value="1"/>
</dbReference>
<evidence type="ECO:0000256" key="5">
    <source>
        <dbReference type="ARBA" id="ARBA00022723"/>
    </source>
</evidence>
<evidence type="ECO:0000256" key="8">
    <source>
        <dbReference type="ARBA" id="ARBA00022801"/>
    </source>
</evidence>
<evidence type="ECO:0000313" key="18">
    <source>
        <dbReference type="EMBL" id="GAF85762.1"/>
    </source>
</evidence>
<dbReference type="InterPro" id="IPR010979">
    <property type="entry name" value="Ribosomal_uS13-like_H2TH"/>
</dbReference>
<evidence type="ECO:0008006" key="19">
    <source>
        <dbReference type="Google" id="ProtNLM"/>
    </source>
</evidence>
<comment type="catalytic activity">
    <reaction evidence="15">
        <text>2'-deoxyribonucleotide-(2'-deoxyribose 5'-phosphate)-2'-deoxyribonucleotide-DNA = a 3'-end 2'-deoxyribonucleotide-(2,3-dehydro-2,3-deoxyribose 5'-phosphate)-DNA + a 5'-end 5'-phospho-2'-deoxyribonucleoside-DNA + H(+)</text>
        <dbReference type="Rhea" id="RHEA:66592"/>
        <dbReference type="Rhea" id="RHEA-COMP:13180"/>
        <dbReference type="Rhea" id="RHEA-COMP:16897"/>
        <dbReference type="Rhea" id="RHEA-COMP:17067"/>
        <dbReference type="ChEBI" id="CHEBI:15378"/>
        <dbReference type="ChEBI" id="CHEBI:136412"/>
        <dbReference type="ChEBI" id="CHEBI:157695"/>
        <dbReference type="ChEBI" id="CHEBI:167181"/>
        <dbReference type="EC" id="4.2.99.18"/>
    </reaction>
</comment>
<proteinExistence type="inferred from homology"/>
<feature type="domain" description="FPG-type" evidence="16">
    <location>
        <begin position="242"/>
        <end position="276"/>
    </location>
</feature>
<evidence type="ECO:0000259" key="16">
    <source>
        <dbReference type="PROSITE" id="PS51066"/>
    </source>
</evidence>
<dbReference type="Pfam" id="PF06827">
    <property type="entry name" value="zf-FPG_IleRS"/>
    <property type="match status" value="1"/>
</dbReference>
<dbReference type="SMART" id="SM01232">
    <property type="entry name" value="H2TH"/>
    <property type="match status" value="1"/>
</dbReference>
<comment type="similarity">
    <text evidence="3">Belongs to the FPG family.</text>
</comment>
<evidence type="ECO:0000256" key="14">
    <source>
        <dbReference type="ARBA" id="ARBA00023295"/>
    </source>
</evidence>
<dbReference type="PROSITE" id="PS51068">
    <property type="entry name" value="FPG_CAT"/>
    <property type="match status" value="1"/>
</dbReference>
<evidence type="ECO:0000256" key="7">
    <source>
        <dbReference type="ARBA" id="ARBA00022771"/>
    </source>
</evidence>
<dbReference type="PROSITE" id="PS51066">
    <property type="entry name" value="ZF_FPG_2"/>
    <property type="match status" value="1"/>
</dbReference>
<comment type="catalytic activity">
    <reaction evidence="1">
        <text>Hydrolysis of DNA containing ring-opened 7-methylguanine residues, releasing 2,6-diamino-4-hydroxy-5-(N-methyl)formamidopyrimidine.</text>
        <dbReference type="EC" id="3.2.2.23"/>
    </reaction>
</comment>
<evidence type="ECO:0000256" key="4">
    <source>
        <dbReference type="ARBA" id="ARBA00011245"/>
    </source>
</evidence>
<dbReference type="PANTHER" id="PTHR22993">
    <property type="entry name" value="FORMAMIDOPYRIMIDINE-DNA GLYCOSYLASE"/>
    <property type="match status" value="1"/>
</dbReference>
<dbReference type="SUPFAM" id="SSF57716">
    <property type="entry name" value="Glucocorticoid receptor-like (DNA-binding domain)"/>
    <property type="match status" value="1"/>
</dbReference>
<reference evidence="18" key="1">
    <citation type="journal article" date="2014" name="Front. Microbiol.">
        <title>High frequency of phylogenetically diverse reductive dehalogenase-homologous genes in deep subseafloor sedimentary metagenomes.</title>
        <authorList>
            <person name="Kawai M."/>
            <person name="Futagami T."/>
            <person name="Toyoda A."/>
            <person name="Takaki Y."/>
            <person name="Nishi S."/>
            <person name="Hori S."/>
            <person name="Arai W."/>
            <person name="Tsubouchi T."/>
            <person name="Morono Y."/>
            <person name="Uchiyama I."/>
            <person name="Ito T."/>
            <person name="Fujiyama A."/>
            <person name="Inagaki F."/>
            <person name="Takami H."/>
        </authorList>
    </citation>
    <scope>NUCLEOTIDE SEQUENCE</scope>
    <source>
        <strain evidence="18">Expedition CK06-06</strain>
    </source>
</reference>
<keyword evidence="12" id="KW-0456">Lyase</keyword>
<comment type="subunit">
    <text evidence="4">Monomer.</text>
</comment>
<evidence type="ECO:0000256" key="13">
    <source>
        <dbReference type="ARBA" id="ARBA00023268"/>
    </source>
</evidence>
<dbReference type="Gene3D" id="1.10.8.50">
    <property type="match status" value="1"/>
</dbReference>
<evidence type="ECO:0000256" key="11">
    <source>
        <dbReference type="ARBA" id="ARBA00023204"/>
    </source>
</evidence>
<dbReference type="SUPFAM" id="SSF81624">
    <property type="entry name" value="N-terminal domain of MutM-like DNA repair proteins"/>
    <property type="match status" value="1"/>
</dbReference>
<evidence type="ECO:0000256" key="9">
    <source>
        <dbReference type="ARBA" id="ARBA00022833"/>
    </source>
</evidence>
<dbReference type="GO" id="GO:0006284">
    <property type="term" value="P:base-excision repair"/>
    <property type="evidence" value="ECO:0007669"/>
    <property type="project" value="InterPro"/>
</dbReference>
<keyword evidence="8" id="KW-0378">Hydrolase</keyword>
<dbReference type="AlphaFoldDB" id="X0TC48"/>
<dbReference type="Pfam" id="PF06831">
    <property type="entry name" value="H2TH"/>
    <property type="match status" value="1"/>
</dbReference>
<sequence>PEVETIRRGLQKQIKNKQIKDIVINVDKIVKKPSLREFITKIKGKKIKEIDRRGKYIIIHLDSRNKLIVHLGMTGLLIYPYDNKIIEKEINPKHNHLIFTFTDDTKLVFNDVRKFGKIFLVSNINEVESIAKLGVEPLEDYFTEEVFIQILNKKKNGKIKSFLMKQEFITGLGNIYANEVLYRSNIHPLRPVSSLNKKEIKNLYQQIKLVLGEAVKLRGSTVADEAYRDTDGKKGKFAKKLQVYARKGEPCIKCGHSIEVARIEGRSSFICPQCQKI</sequence>
<keyword evidence="7" id="KW-0863">Zinc-finger</keyword>
<evidence type="ECO:0000256" key="12">
    <source>
        <dbReference type="ARBA" id="ARBA00023239"/>
    </source>
</evidence>
<dbReference type="FunFam" id="1.10.8.50:FF:000003">
    <property type="entry name" value="Formamidopyrimidine-DNA glycosylase"/>
    <property type="match status" value="1"/>
</dbReference>
<keyword evidence="9" id="KW-0862">Zinc</keyword>
<protein>
    <recommendedName>
        <fullName evidence="19">Formamidopyrimidine-DNA glycosylase catalytic domain-containing protein</fullName>
    </recommendedName>
</protein>
<comment type="caution">
    <text evidence="18">The sequence shown here is derived from an EMBL/GenBank/DDBJ whole genome shotgun (WGS) entry which is preliminary data.</text>
</comment>
<keyword evidence="10" id="KW-0238">DNA-binding</keyword>
<keyword evidence="14" id="KW-0326">Glycosidase</keyword>
<dbReference type="PANTHER" id="PTHR22993:SF9">
    <property type="entry name" value="FORMAMIDOPYRIMIDINE-DNA GLYCOSYLASE"/>
    <property type="match status" value="1"/>
</dbReference>
<evidence type="ECO:0000256" key="1">
    <source>
        <dbReference type="ARBA" id="ARBA00001668"/>
    </source>
</evidence>
<keyword evidence="11" id="KW-0234">DNA repair</keyword>